<organism evidence="2 3">
    <name type="scientific">Salegentibacter echinorum</name>
    <dbReference type="NCBI Taxonomy" id="1073325"/>
    <lineage>
        <taxon>Bacteria</taxon>
        <taxon>Pseudomonadati</taxon>
        <taxon>Bacteroidota</taxon>
        <taxon>Flavobacteriia</taxon>
        <taxon>Flavobacteriales</taxon>
        <taxon>Flavobacteriaceae</taxon>
        <taxon>Salegentibacter</taxon>
    </lineage>
</organism>
<gene>
    <name evidence="2" type="ORF">SAMN05444483_10590</name>
</gene>
<evidence type="ECO:0000313" key="3">
    <source>
        <dbReference type="Proteomes" id="UP000183945"/>
    </source>
</evidence>
<evidence type="ECO:0000313" key="2">
    <source>
        <dbReference type="EMBL" id="SHG13658.1"/>
    </source>
</evidence>
<dbReference type="STRING" id="1073325.SAMN05444483_10590"/>
<proteinExistence type="predicted"/>
<dbReference type="Pfam" id="PF10677">
    <property type="entry name" value="DUF2490"/>
    <property type="match status" value="1"/>
</dbReference>
<dbReference type="Proteomes" id="UP000183945">
    <property type="component" value="Unassembled WGS sequence"/>
</dbReference>
<keyword evidence="1" id="KW-0732">Signal</keyword>
<feature type="chain" id="PRO_5012341338" evidence="1">
    <location>
        <begin position="27"/>
        <end position="231"/>
    </location>
</feature>
<keyword evidence="3" id="KW-1185">Reference proteome</keyword>
<feature type="signal peptide" evidence="1">
    <location>
        <begin position="1"/>
        <end position="26"/>
    </location>
</feature>
<accession>A0A1M5HCP8</accession>
<dbReference type="RefSeq" id="WP_072879305.1">
    <property type="nucleotide sequence ID" value="NZ_FQVT01000005.1"/>
</dbReference>
<dbReference type="OrthoDB" id="1436620at2"/>
<evidence type="ECO:0000256" key="1">
    <source>
        <dbReference type="SAM" id="SignalP"/>
    </source>
</evidence>
<dbReference type="EMBL" id="FQVT01000005">
    <property type="protein sequence ID" value="SHG13658.1"/>
    <property type="molecule type" value="Genomic_DNA"/>
</dbReference>
<protein>
    <submittedName>
        <fullName evidence="2">Outer membrane insertion C-terminal signal</fullName>
    </submittedName>
</protein>
<sequence length="231" mass="27266">MKHLFSKNHLLIFLIAILFFNQDLKAQDNVELLIEPEFSIDLDTKTQWTHSFGIASRDIIFEEKQFHFNAQHIELSHFTGYKLDDANKVSLGVRYRFKEIFHDAKTDELRIVEQFSHGIKKENLKIGHRLRIEQRITDITRNRTRYRFSLEFPLNNAIEPRKVFSLKTSAEALWMIGKKIPTTYEQRLSISVGKEIGVKTDLDFGIQYRLSDYTHHPEHRFFLTTGLNVTI</sequence>
<name>A0A1M5HCP8_SALEC</name>
<reference evidence="3" key="1">
    <citation type="submission" date="2016-11" db="EMBL/GenBank/DDBJ databases">
        <authorList>
            <person name="Varghese N."/>
            <person name="Submissions S."/>
        </authorList>
    </citation>
    <scope>NUCLEOTIDE SEQUENCE [LARGE SCALE GENOMIC DNA]</scope>
    <source>
        <strain evidence="3">DSM 24579</strain>
    </source>
</reference>
<dbReference type="InterPro" id="IPR019619">
    <property type="entry name" value="DUF2490"/>
</dbReference>
<dbReference type="AlphaFoldDB" id="A0A1M5HCP8"/>